<evidence type="ECO:0000259" key="2">
    <source>
        <dbReference type="Pfam" id="PF08327"/>
    </source>
</evidence>
<gene>
    <name evidence="3" type="ORF">CI1B_24480</name>
</gene>
<dbReference type="RefSeq" id="WP_139859179.1">
    <property type="nucleotide sequence ID" value="NZ_CAADFC020000008.1"/>
</dbReference>
<dbReference type="Gene3D" id="3.30.530.20">
    <property type="match status" value="1"/>
</dbReference>
<dbReference type="Pfam" id="PF08327">
    <property type="entry name" value="AHSA1"/>
    <property type="match status" value="1"/>
</dbReference>
<evidence type="ECO:0000313" key="3">
    <source>
        <dbReference type="EMBL" id="VIO68914.1"/>
    </source>
</evidence>
<dbReference type="CDD" id="cd08893">
    <property type="entry name" value="SRPBCC_CalC_Aha1-like_GntR-HTH"/>
    <property type="match status" value="1"/>
</dbReference>
<organism evidence="3 4">
    <name type="scientific">Bradyrhizobium ivorense</name>
    <dbReference type="NCBI Taxonomy" id="2511166"/>
    <lineage>
        <taxon>Bacteria</taxon>
        <taxon>Pseudomonadati</taxon>
        <taxon>Pseudomonadota</taxon>
        <taxon>Alphaproteobacteria</taxon>
        <taxon>Hyphomicrobiales</taxon>
        <taxon>Nitrobacteraceae</taxon>
        <taxon>Bradyrhizobium</taxon>
    </lineage>
</organism>
<keyword evidence="4" id="KW-1185">Reference proteome</keyword>
<dbReference type="InterPro" id="IPR023393">
    <property type="entry name" value="START-like_dom_sf"/>
</dbReference>
<name>A0A508T594_9BRAD</name>
<dbReference type="SUPFAM" id="SSF55961">
    <property type="entry name" value="Bet v1-like"/>
    <property type="match status" value="1"/>
</dbReference>
<dbReference type="OrthoDB" id="9815653at2"/>
<dbReference type="AlphaFoldDB" id="A0A508T594"/>
<feature type="domain" description="Activator of Hsp90 ATPase homologue 1/2-like C-terminal" evidence="2">
    <location>
        <begin position="14"/>
        <end position="137"/>
    </location>
</feature>
<comment type="caution">
    <text evidence="3">The sequence shown here is derived from an EMBL/GenBank/DDBJ whole genome shotgun (WGS) entry which is preliminary data.</text>
</comment>
<proteinExistence type="inferred from homology"/>
<dbReference type="EMBL" id="CAADFC020000008">
    <property type="protein sequence ID" value="VIO68914.1"/>
    <property type="molecule type" value="Genomic_DNA"/>
</dbReference>
<sequence length="155" mass="17169">MPKPEFVYVTYIETTAEKLWDALTRSEFTRQYWFDTELKSDWKVGSSLALVMSGTITDTGEILEADRPRRLSYTFKHEADPEMRKEPATKVVFTLEPHGKIVKLIVTHEGFGVGSKLLDGISKGWPAILSGLKSLLETGRAAAIPLAALGIEGAE</sequence>
<dbReference type="InterPro" id="IPR013538">
    <property type="entry name" value="ASHA1/2-like_C"/>
</dbReference>
<protein>
    <recommendedName>
        <fullName evidence="2">Activator of Hsp90 ATPase homologue 1/2-like C-terminal domain-containing protein</fullName>
    </recommendedName>
</protein>
<dbReference type="Proteomes" id="UP000328092">
    <property type="component" value="Unassembled WGS sequence"/>
</dbReference>
<reference evidence="3" key="1">
    <citation type="submission" date="2019-02" db="EMBL/GenBank/DDBJ databases">
        <authorList>
            <person name="Pothier F.J."/>
        </authorList>
    </citation>
    <scope>NUCLEOTIDE SEQUENCE</scope>
    <source>
        <strain evidence="3">CI-1B</strain>
    </source>
</reference>
<comment type="similarity">
    <text evidence="1">Belongs to the AHA1 family.</text>
</comment>
<accession>A0A508T594</accession>
<evidence type="ECO:0000256" key="1">
    <source>
        <dbReference type="ARBA" id="ARBA00006817"/>
    </source>
</evidence>
<evidence type="ECO:0000313" key="4">
    <source>
        <dbReference type="Proteomes" id="UP000328092"/>
    </source>
</evidence>